<reference evidence="3" key="1">
    <citation type="submission" date="2023-03" db="EMBL/GenBank/DDBJ databases">
        <title>Massive genome expansion in bonnet fungi (Mycena s.s.) driven by repeated elements and novel gene families across ecological guilds.</title>
        <authorList>
            <consortium name="Lawrence Berkeley National Laboratory"/>
            <person name="Harder C.B."/>
            <person name="Miyauchi S."/>
            <person name="Viragh M."/>
            <person name="Kuo A."/>
            <person name="Thoen E."/>
            <person name="Andreopoulos B."/>
            <person name="Lu D."/>
            <person name="Skrede I."/>
            <person name="Drula E."/>
            <person name="Henrissat B."/>
            <person name="Morin E."/>
            <person name="Kohler A."/>
            <person name="Barry K."/>
            <person name="LaButti K."/>
            <person name="Morin E."/>
            <person name="Salamov A."/>
            <person name="Lipzen A."/>
            <person name="Mereny Z."/>
            <person name="Hegedus B."/>
            <person name="Baldrian P."/>
            <person name="Stursova M."/>
            <person name="Weitz H."/>
            <person name="Taylor A."/>
            <person name="Grigoriev I.V."/>
            <person name="Nagy L.G."/>
            <person name="Martin F."/>
            <person name="Kauserud H."/>
        </authorList>
    </citation>
    <scope>NUCLEOTIDE SEQUENCE</scope>
    <source>
        <strain evidence="3">CBHHK182m</strain>
    </source>
</reference>
<evidence type="ECO:0000313" key="3">
    <source>
        <dbReference type="EMBL" id="KAJ7736697.1"/>
    </source>
</evidence>
<proteinExistence type="predicted"/>
<protein>
    <recommendedName>
        <fullName evidence="5">G domain-containing protein</fullName>
    </recommendedName>
</protein>
<sequence length="523" mass="58368">MLPGPPSLRHPNSTKNPSKRPDGTRDMSSACPSTSLCFLLTHRMSASEDVLVPYTEILRQECPRLRILVVGKSGAGKSALINAVFGVEGATPVSHRTPGVHNIDKPFSFPQNDRIIIHDSQGFEPGEEGNIQRVSDFIDRRSKMPALADQLHAIWVCAEIPFAGGRLFEKGVERILVGYRGNLPIIVVFTKLDVLREDLGNKLEKQLEQRGQEMDDNKFEAELDTIVASTVQDLCFRSLCALTLSDSEPPEWVATSTTDPHYKTTIADLVNLALELTKIENVWIEMAIAQRSNAQASIDASIRVGRKRYWRGLIFDIFLGLTMRSVLEVLQKDIVNVWNMHDPKKHLQKPEFLALLSVLVEDLSDEATNNYPLTEKAVQAIIANPAAIVITGPTAVFVLFAEWVRGTYKKTKSSVRCLVAFIIDLTLTMDILFYLVLSRAQTPIKIALINSALRIYNSRKTTVHASIKAWVDGWGTFGHLDADVVIKKIADIIMDNSVKPEQWAMTEEGFDESWMPLAALREP</sequence>
<feature type="transmembrane region" description="Helical" evidence="2">
    <location>
        <begin position="382"/>
        <end position="403"/>
    </location>
</feature>
<feature type="region of interest" description="Disordered" evidence="1">
    <location>
        <begin position="1"/>
        <end position="28"/>
    </location>
</feature>
<evidence type="ECO:0000313" key="4">
    <source>
        <dbReference type="Proteomes" id="UP001215598"/>
    </source>
</evidence>
<keyword evidence="2" id="KW-0472">Membrane</keyword>
<dbReference type="AlphaFoldDB" id="A0AAD7MXB4"/>
<feature type="transmembrane region" description="Helical" evidence="2">
    <location>
        <begin position="415"/>
        <end position="437"/>
    </location>
</feature>
<keyword evidence="4" id="KW-1185">Reference proteome</keyword>
<evidence type="ECO:0008006" key="5">
    <source>
        <dbReference type="Google" id="ProtNLM"/>
    </source>
</evidence>
<gene>
    <name evidence="3" type="ORF">B0H16DRAFT_1891912</name>
</gene>
<dbReference type="InterPro" id="IPR027417">
    <property type="entry name" value="P-loop_NTPase"/>
</dbReference>
<accession>A0AAD7MXB4</accession>
<evidence type="ECO:0000256" key="2">
    <source>
        <dbReference type="SAM" id="Phobius"/>
    </source>
</evidence>
<keyword evidence="2" id="KW-0812">Transmembrane</keyword>
<organism evidence="3 4">
    <name type="scientific">Mycena metata</name>
    <dbReference type="NCBI Taxonomy" id="1033252"/>
    <lineage>
        <taxon>Eukaryota</taxon>
        <taxon>Fungi</taxon>
        <taxon>Dikarya</taxon>
        <taxon>Basidiomycota</taxon>
        <taxon>Agaricomycotina</taxon>
        <taxon>Agaricomycetes</taxon>
        <taxon>Agaricomycetidae</taxon>
        <taxon>Agaricales</taxon>
        <taxon>Marasmiineae</taxon>
        <taxon>Mycenaceae</taxon>
        <taxon>Mycena</taxon>
    </lineage>
</organism>
<comment type="caution">
    <text evidence="3">The sequence shown here is derived from an EMBL/GenBank/DDBJ whole genome shotgun (WGS) entry which is preliminary data.</text>
</comment>
<evidence type="ECO:0000256" key="1">
    <source>
        <dbReference type="SAM" id="MobiDB-lite"/>
    </source>
</evidence>
<name>A0AAD7MXB4_9AGAR</name>
<dbReference type="Gene3D" id="3.40.50.300">
    <property type="entry name" value="P-loop containing nucleotide triphosphate hydrolases"/>
    <property type="match status" value="1"/>
</dbReference>
<dbReference type="EMBL" id="JARKIB010000120">
    <property type="protein sequence ID" value="KAJ7736697.1"/>
    <property type="molecule type" value="Genomic_DNA"/>
</dbReference>
<keyword evidence="2" id="KW-1133">Transmembrane helix</keyword>
<dbReference type="Proteomes" id="UP001215598">
    <property type="component" value="Unassembled WGS sequence"/>
</dbReference>
<dbReference type="CDD" id="cd00882">
    <property type="entry name" value="Ras_like_GTPase"/>
    <property type="match status" value="1"/>
</dbReference>
<dbReference type="SUPFAM" id="SSF52540">
    <property type="entry name" value="P-loop containing nucleoside triphosphate hydrolases"/>
    <property type="match status" value="1"/>
</dbReference>